<protein>
    <recommendedName>
        <fullName evidence="4">Helicase C-terminal domain-containing protein</fullName>
    </recommendedName>
</protein>
<comment type="caution">
    <text evidence="5">The sequence shown here is derived from an EMBL/GenBank/DDBJ whole genome shotgun (WGS) entry which is preliminary data.</text>
</comment>
<dbReference type="EMBL" id="JABANM010025876">
    <property type="protein sequence ID" value="KAF4713872.1"/>
    <property type="molecule type" value="Genomic_DNA"/>
</dbReference>
<dbReference type="PROSITE" id="PS51194">
    <property type="entry name" value="HELICASE_CTER"/>
    <property type="match status" value="1"/>
</dbReference>
<evidence type="ECO:0000256" key="1">
    <source>
        <dbReference type="ARBA" id="ARBA00022741"/>
    </source>
</evidence>
<dbReference type="Proteomes" id="UP000574390">
    <property type="component" value="Unassembled WGS sequence"/>
</dbReference>
<dbReference type="GO" id="GO:0016787">
    <property type="term" value="F:hydrolase activity"/>
    <property type="evidence" value="ECO:0007669"/>
    <property type="project" value="UniProtKB-KW"/>
</dbReference>
<dbReference type="GO" id="GO:0005634">
    <property type="term" value="C:nucleus"/>
    <property type="evidence" value="ECO:0007669"/>
    <property type="project" value="TreeGrafter"/>
</dbReference>
<evidence type="ECO:0000256" key="3">
    <source>
        <dbReference type="ARBA" id="ARBA00022840"/>
    </source>
</evidence>
<dbReference type="PANTHER" id="PTHR45626">
    <property type="entry name" value="TRANSCRIPTION TERMINATION FACTOR 2-RELATED"/>
    <property type="match status" value="1"/>
</dbReference>
<dbReference type="CDD" id="cd18793">
    <property type="entry name" value="SF2_C_SNF"/>
    <property type="match status" value="1"/>
</dbReference>
<accession>A0A7J6R0C7</accession>
<dbReference type="InterPro" id="IPR049730">
    <property type="entry name" value="SNF2/RAD54-like_C"/>
</dbReference>
<keyword evidence="1" id="KW-0547">Nucleotide-binding</keyword>
<dbReference type="GO" id="GO:0006289">
    <property type="term" value="P:nucleotide-excision repair"/>
    <property type="evidence" value="ECO:0007669"/>
    <property type="project" value="TreeGrafter"/>
</dbReference>
<keyword evidence="3" id="KW-0067">ATP-binding</keyword>
<dbReference type="InterPro" id="IPR001650">
    <property type="entry name" value="Helicase_C-like"/>
</dbReference>
<proteinExistence type="predicted"/>
<organism evidence="5 6">
    <name type="scientific">Perkinsus olseni</name>
    <name type="common">Perkinsus atlanticus</name>
    <dbReference type="NCBI Taxonomy" id="32597"/>
    <lineage>
        <taxon>Eukaryota</taxon>
        <taxon>Sar</taxon>
        <taxon>Alveolata</taxon>
        <taxon>Perkinsozoa</taxon>
        <taxon>Perkinsea</taxon>
        <taxon>Perkinsida</taxon>
        <taxon>Perkinsidae</taxon>
        <taxon>Perkinsus</taxon>
    </lineage>
</organism>
<dbReference type="GO" id="GO:0005524">
    <property type="term" value="F:ATP binding"/>
    <property type="evidence" value="ECO:0007669"/>
    <property type="project" value="UniProtKB-KW"/>
</dbReference>
<keyword evidence="2" id="KW-0378">Hydrolase</keyword>
<dbReference type="Pfam" id="PF00271">
    <property type="entry name" value="Helicase_C"/>
    <property type="match status" value="1"/>
</dbReference>
<evidence type="ECO:0000256" key="2">
    <source>
        <dbReference type="ARBA" id="ARBA00022801"/>
    </source>
</evidence>
<dbReference type="SMART" id="SM00490">
    <property type="entry name" value="HELICc"/>
    <property type="match status" value="1"/>
</dbReference>
<evidence type="ECO:0000313" key="5">
    <source>
        <dbReference type="EMBL" id="KAF4713872.1"/>
    </source>
</evidence>
<dbReference type="PANTHER" id="PTHR45626:SF12">
    <property type="entry name" value="DNA REPAIR PROTEIN RAD16"/>
    <property type="match status" value="1"/>
</dbReference>
<dbReference type="GO" id="GO:0008094">
    <property type="term" value="F:ATP-dependent activity, acting on DNA"/>
    <property type="evidence" value="ECO:0007669"/>
    <property type="project" value="TreeGrafter"/>
</dbReference>
<reference evidence="5 6" key="1">
    <citation type="submission" date="2020-04" db="EMBL/GenBank/DDBJ databases">
        <title>Perkinsus olseni comparative genomics.</title>
        <authorList>
            <person name="Bogema D.R."/>
        </authorList>
    </citation>
    <scope>NUCLEOTIDE SEQUENCE [LARGE SCALE GENOMIC DNA]</scope>
    <source>
        <strain evidence="5">ATCC PRA-205</strain>
    </source>
</reference>
<sequence length="234" mass="26066">CPVCREQLEVWYGNPLCGDEEDESDDSIVEAVALRQLLNDPRVPRKASILKRVPISSFESSSKIEGLVAEVQAMRKADGEAKGLVFSCFVSLLELCQYRLYKAGITTLVLHGELSLPLRSKVMKTFIESPADTCPLLLISLMSGGEGLNLQAANHIFLLDPWWNPAVEQQATQRAHRLGQSKRVQVVKMVTKDTIEERIVTLQDKKRAVCRGIIDGDGSLEGLSLEDIRFLFQL</sequence>
<dbReference type="Gene3D" id="3.40.50.300">
    <property type="entry name" value="P-loop containing nucleotide triphosphate hydrolases"/>
    <property type="match status" value="1"/>
</dbReference>
<feature type="non-terminal residue" evidence="5">
    <location>
        <position position="1"/>
    </location>
</feature>
<name>A0A7J6R0C7_PEROL</name>
<evidence type="ECO:0000313" key="6">
    <source>
        <dbReference type="Proteomes" id="UP000574390"/>
    </source>
</evidence>
<dbReference type="InterPro" id="IPR050628">
    <property type="entry name" value="SNF2_RAD54_helicase_TF"/>
</dbReference>
<feature type="domain" description="Helicase C-terminal" evidence="4">
    <location>
        <begin position="63"/>
        <end position="221"/>
    </location>
</feature>
<evidence type="ECO:0000259" key="4">
    <source>
        <dbReference type="PROSITE" id="PS51194"/>
    </source>
</evidence>
<gene>
    <name evidence="5" type="ORF">FOZ62_013006</name>
</gene>
<dbReference type="InterPro" id="IPR027417">
    <property type="entry name" value="P-loop_NTPase"/>
</dbReference>
<dbReference type="SUPFAM" id="SSF52540">
    <property type="entry name" value="P-loop containing nucleoside triphosphate hydrolases"/>
    <property type="match status" value="1"/>
</dbReference>
<dbReference type="AlphaFoldDB" id="A0A7J6R0C7"/>